<dbReference type="PROSITE" id="PS50225">
    <property type="entry name" value="SOCS"/>
    <property type="match status" value="1"/>
</dbReference>
<proteinExistence type="predicted"/>
<sequence>MFDKKHREVLIFFMFLRLCGFPIARVVPGALPSYILPDKIMSSFERCGKADYVSDRLQRVMNHPLSLAEWCRISFRRALPPHSTPVVMRLNLPPPLKRFISMEHEVMKLLELERASFDKYEEEGTWEASLAVDSEEDIEHVIQALR</sequence>
<dbReference type="InterPro" id="IPR001496">
    <property type="entry name" value="SOCS_box"/>
</dbReference>
<name>A0A7R8ZV71_9CRUS</name>
<evidence type="ECO:0000313" key="1">
    <source>
        <dbReference type="EMBL" id="CAD7235585.1"/>
    </source>
</evidence>
<dbReference type="EMBL" id="OB673580">
    <property type="protein sequence ID" value="CAD7235585.1"/>
    <property type="molecule type" value="Genomic_DNA"/>
</dbReference>
<dbReference type="AlphaFoldDB" id="A0A7R8ZV71"/>
<accession>A0A7R8ZV71</accession>
<gene>
    <name evidence="1" type="ORF">CTOB1V02_LOCUS13400</name>
</gene>
<organism evidence="1">
    <name type="scientific">Cyprideis torosa</name>
    <dbReference type="NCBI Taxonomy" id="163714"/>
    <lineage>
        <taxon>Eukaryota</taxon>
        <taxon>Metazoa</taxon>
        <taxon>Ecdysozoa</taxon>
        <taxon>Arthropoda</taxon>
        <taxon>Crustacea</taxon>
        <taxon>Oligostraca</taxon>
        <taxon>Ostracoda</taxon>
        <taxon>Podocopa</taxon>
        <taxon>Podocopida</taxon>
        <taxon>Cytherocopina</taxon>
        <taxon>Cytheroidea</taxon>
        <taxon>Cytherideidae</taxon>
        <taxon>Cyprideis</taxon>
    </lineage>
</organism>
<dbReference type="Pfam" id="PF07525">
    <property type="entry name" value="SOCS_box"/>
    <property type="match status" value="1"/>
</dbReference>
<reference evidence="1" key="1">
    <citation type="submission" date="2020-11" db="EMBL/GenBank/DDBJ databases">
        <authorList>
            <person name="Tran Van P."/>
        </authorList>
    </citation>
    <scope>NUCLEOTIDE SEQUENCE</scope>
</reference>
<protein>
    <submittedName>
        <fullName evidence="1">Uncharacterized protein</fullName>
    </submittedName>
</protein>